<protein>
    <submittedName>
        <fullName evidence="2">39S ribosomal protein L27, mitochondrial</fullName>
    </submittedName>
</protein>
<dbReference type="Gene3D" id="2.40.50.100">
    <property type="match status" value="1"/>
</dbReference>
<evidence type="ECO:0000313" key="1">
    <source>
        <dbReference type="Proteomes" id="UP000887565"/>
    </source>
</evidence>
<accession>A0A915L1M2</accession>
<keyword evidence="1" id="KW-1185">Reference proteome</keyword>
<evidence type="ECO:0000313" key="2">
    <source>
        <dbReference type="WBParaSite" id="nRc.2.0.1.t43653-RA"/>
    </source>
</evidence>
<name>A0A915L1M2_ROMCU</name>
<dbReference type="WBParaSite" id="nRc.2.0.1.t43653-RA">
    <property type="protein sequence ID" value="nRc.2.0.1.t43653-RA"/>
    <property type="gene ID" value="nRc.2.0.1.g43653"/>
</dbReference>
<dbReference type="SUPFAM" id="SSF110324">
    <property type="entry name" value="Ribosomal L27 protein-like"/>
    <property type="match status" value="1"/>
</dbReference>
<proteinExistence type="predicted"/>
<organism evidence="1 2">
    <name type="scientific">Romanomermis culicivorax</name>
    <name type="common">Nematode worm</name>
    <dbReference type="NCBI Taxonomy" id="13658"/>
    <lineage>
        <taxon>Eukaryota</taxon>
        <taxon>Metazoa</taxon>
        <taxon>Ecdysozoa</taxon>
        <taxon>Nematoda</taxon>
        <taxon>Enoplea</taxon>
        <taxon>Dorylaimia</taxon>
        <taxon>Mermithida</taxon>
        <taxon>Mermithoidea</taxon>
        <taxon>Mermithidae</taxon>
        <taxon>Romanomermis</taxon>
    </lineage>
</organism>
<sequence>MNLMPAVSSLRLVSKAVFTVSSRNIYKKHFYRGIYITEGMQAYKGDILVRQGRLNYHPGLNPIKLCCNDADALFEEISFAFGVSMKTEYYDKVLRASCNGKVMITTEDVTPNFDLSEVENEYGWKKDVPLKKLTFNVIPDELPGKFRLRETV</sequence>
<reference evidence="2" key="1">
    <citation type="submission" date="2022-11" db="UniProtKB">
        <authorList>
            <consortium name="WormBaseParasite"/>
        </authorList>
    </citation>
    <scope>IDENTIFICATION</scope>
</reference>
<dbReference type="OMA" id="CCNDADA"/>
<dbReference type="Proteomes" id="UP000887565">
    <property type="component" value="Unplaced"/>
</dbReference>
<dbReference type="AlphaFoldDB" id="A0A915L1M2"/>